<dbReference type="EMBL" id="CM045766">
    <property type="protein sequence ID" value="KAI8005328.1"/>
    <property type="molecule type" value="Genomic_DNA"/>
</dbReference>
<reference evidence="1 2" key="1">
    <citation type="journal article" date="2022" name="Plant J.">
        <title>Chromosome-level genome of Camellia lanceoleosa provides a valuable resource for understanding genome evolution and self-incompatibility.</title>
        <authorList>
            <person name="Gong W."/>
            <person name="Xiao S."/>
            <person name="Wang L."/>
            <person name="Liao Z."/>
            <person name="Chang Y."/>
            <person name="Mo W."/>
            <person name="Hu G."/>
            <person name="Li W."/>
            <person name="Zhao G."/>
            <person name="Zhu H."/>
            <person name="Hu X."/>
            <person name="Ji K."/>
            <person name="Xiang X."/>
            <person name="Song Q."/>
            <person name="Yuan D."/>
            <person name="Jin S."/>
            <person name="Zhang L."/>
        </authorList>
    </citation>
    <scope>NUCLEOTIDE SEQUENCE [LARGE SCALE GENOMIC DNA]</scope>
    <source>
        <strain evidence="1">SQ_2022a</strain>
    </source>
</reference>
<organism evidence="1 2">
    <name type="scientific">Camellia lanceoleosa</name>
    <dbReference type="NCBI Taxonomy" id="1840588"/>
    <lineage>
        <taxon>Eukaryota</taxon>
        <taxon>Viridiplantae</taxon>
        <taxon>Streptophyta</taxon>
        <taxon>Embryophyta</taxon>
        <taxon>Tracheophyta</taxon>
        <taxon>Spermatophyta</taxon>
        <taxon>Magnoliopsida</taxon>
        <taxon>eudicotyledons</taxon>
        <taxon>Gunneridae</taxon>
        <taxon>Pentapetalae</taxon>
        <taxon>asterids</taxon>
        <taxon>Ericales</taxon>
        <taxon>Theaceae</taxon>
        <taxon>Camellia</taxon>
    </lineage>
</organism>
<comment type="caution">
    <text evidence="1">The sequence shown here is derived from an EMBL/GenBank/DDBJ whole genome shotgun (WGS) entry which is preliminary data.</text>
</comment>
<sequence length="240" mass="27164">MFSLLESNIHCLWPNKGMNSEKCSNNKQTTARQEEYAENEDKRGGKKEMNSISQPIGQRHGGNSDTDHLFLLPQLSSHQIDIDPQGLPTPKVSNSCLYLLVCYSIFILFFSNLLVCKSDASEATSYHTLNYLIKFLPFNVIQGFDVSRDSIVIRAHCQYHLCSPFPMCIDRIVSFLPMYPCLVPKWHKKESYDEVRLLSRTSKGVCSLGSKLIVLINSPYVVSGNGGDKHLSRDIAREQE</sequence>
<accession>A0ACC0GVR3</accession>
<evidence type="ECO:0000313" key="2">
    <source>
        <dbReference type="Proteomes" id="UP001060215"/>
    </source>
</evidence>
<keyword evidence="2" id="KW-1185">Reference proteome</keyword>
<evidence type="ECO:0000313" key="1">
    <source>
        <dbReference type="EMBL" id="KAI8005328.1"/>
    </source>
</evidence>
<name>A0ACC0GVR3_9ERIC</name>
<proteinExistence type="predicted"/>
<dbReference type="Proteomes" id="UP001060215">
    <property type="component" value="Chromosome 9"/>
</dbReference>
<protein>
    <submittedName>
        <fullName evidence="1">Uncharacterized protein</fullName>
    </submittedName>
</protein>
<gene>
    <name evidence="1" type="ORF">LOK49_LG08G02904</name>
</gene>